<accession>A0ABS5WI02</accession>
<reference evidence="2" key="2">
    <citation type="submission" date="2023-07" db="EMBL/GenBank/DDBJ databases">
        <title>Zobellia barbeyronii sp. nov., a new marine flavobacterium, isolated from green and red algae.</title>
        <authorList>
            <person name="Nedashkovskaya O.I."/>
            <person name="Otstavnykh N."/>
            <person name="Zhukova N."/>
            <person name="Guzev K."/>
            <person name="Chausova V."/>
            <person name="Tekutyeva L."/>
            <person name="Mikhailov V."/>
            <person name="Isaeva M."/>
        </authorList>
    </citation>
    <scope>NUCLEOTIDE SEQUENCE [LARGE SCALE GENOMIC DNA]</scope>
    <source>
        <strain evidence="2">KMM 6746</strain>
    </source>
</reference>
<dbReference type="Proteomes" id="UP000740413">
    <property type="component" value="Unassembled WGS sequence"/>
</dbReference>
<dbReference type="PANTHER" id="PTHR30292">
    <property type="entry name" value="UNCHARACTERIZED PROTEIN YBGL-RELATED"/>
    <property type="match status" value="1"/>
</dbReference>
<dbReference type="Gene3D" id="3.20.20.370">
    <property type="entry name" value="Glycoside hydrolase/deacetylase"/>
    <property type="match status" value="1"/>
</dbReference>
<evidence type="ECO:0000313" key="2">
    <source>
        <dbReference type="Proteomes" id="UP000740413"/>
    </source>
</evidence>
<reference evidence="1 2" key="1">
    <citation type="submission" date="2020-06" db="EMBL/GenBank/DDBJ databases">
        <authorList>
            <person name="Isaeva M.P."/>
            <person name="Chernysheva N.Y."/>
        </authorList>
    </citation>
    <scope>NUCLEOTIDE SEQUENCE [LARGE SCALE GENOMIC DNA]</scope>
    <source>
        <strain evidence="1 2">KMM 6746</strain>
    </source>
</reference>
<dbReference type="PANTHER" id="PTHR30292:SF0">
    <property type="entry name" value="5-OXOPROLINASE SUBUNIT A"/>
    <property type="match status" value="1"/>
</dbReference>
<organism evidence="1 2">
    <name type="scientific">Zobellia barbeyronii</name>
    <dbReference type="NCBI Taxonomy" id="2748009"/>
    <lineage>
        <taxon>Bacteria</taxon>
        <taxon>Pseudomonadati</taxon>
        <taxon>Bacteroidota</taxon>
        <taxon>Flavobacteriia</taxon>
        <taxon>Flavobacteriales</taxon>
        <taxon>Flavobacteriaceae</taxon>
        <taxon>Zobellia</taxon>
    </lineage>
</organism>
<dbReference type="InterPro" id="IPR011330">
    <property type="entry name" value="Glyco_hydro/deAcase_b/a-brl"/>
</dbReference>
<sequence length="247" mass="27440">MTRNYIDLNCDVGEGVGNEKELLPMISSCNIACGGHAGNKESMTKVVSLAKANSVLVGAHPSYPDISNFGRLSIEIGAKELIDSIRSQVNSLVEVLDEHGVKLHHIKPHGALYNDIVKDATLAVLFLEAIKEYKNDACLYAPYGSEIAKEALKEGFRIKYEGFADRNYEVDLSLVSRKLPKALITDKKEVLKHILEMAKNKKVKTIDGKEMPIFVDTFCIHGDTPPALEIVLYLTQELPNHNMYIKK</sequence>
<dbReference type="NCBIfam" id="NF003814">
    <property type="entry name" value="PRK05406.1-3"/>
    <property type="match status" value="1"/>
</dbReference>
<dbReference type="NCBIfam" id="NF003816">
    <property type="entry name" value="PRK05406.1-5"/>
    <property type="match status" value="1"/>
</dbReference>
<name>A0ABS5WI02_9FLAO</name>
<comment type="caution">
    <text evidence="1">The sequence shown here is derived from an EMBL/GenBank/DDBJ whole genome shotgun (WGS) entry which is preliminary data.</text>
</comment>
<keyword evidence="2" id="KW-1185">Reference proteome</keyword>
<dbReference type="EMBL" id="JACATN010000005">
    <property type="protein sequence ID" value="MBT2163036.1"/>
    <property type="molecule type" value="Genomic_DNA"/>
</dbReference>
<dbReference type="GO" id="GO:0017168">
    <property type="term" value="F:5-oxoprolinase (ATP-hydrolyzing) activity"/>
    <property type="evidence" value="ECO:0007669"/>
    <property type="project" value="UniProtKB-EC"/>
</dbReference>
<evidence type="ECO:0000313" key="1">
    <source>
        <dbReference type="EMBL" id="MBT2163036.1"/>
    </source>
</evidence>
<keyword evidence="1" id="KW-0378">Hydrolase</keyword>
<protein>
    <submittedName>
        <fullName evidence="1">5-oxoprolinase subunit PxpA</fullName>
        <ecNumber evidence="1">3.5.2.9</ecNumber>
    </submittedName>
</protein>
<gene>
    <name evidence="1" type="primary">pxpA</name>
    <name evidence="1" type="ORF">HW347_17335</name>
</gene>
<proteinExistence type="predicted"/>
<dbReference type="EC" id="3.5.2.9" evidence="1"/>
<dbReference type="InterPro" id="IPR005501">
    <property type="entry name" value="LamB/YcsF/PxpA-like"/>
</dbReference>
<dbReference type="CDD" id="cd10801">
    <property type="entry name" value="LamB_YcsF_like_1"/>
    <property type="match status" value="1"/>
</dbReference>
<dbReference type="Pfam" id="PF03746">
    <property type="entry name" value="LamB_YcsF"/>
    <property type="match status" value="1"/>
</dbReference>
<dbReference type="SUPFAM" id="SSF88713">
    <property type="entry name" value="Glycoside hydrolase/deacetylase"/>
    <property type="match status" value="1"/>
</dbReference>